<dbReference type="PANTHER" id="PTHR13847">
    <property type="entry name" value="SARCOSINE DEHYDROGENASE-RELATED"/>
    <property type="match status" value="1"/>
</dbReference>
<keyword evidence="1" id="KW-0560">Oxidoreductase</keyword>
<evidence type="ECO:0000313" key="4">
    <source>
        <dbReference type="Proteomes" id="UP000650511"/>
    </source>
</evidence>
<evidence type="ECO:0000313" key="3">
    <source>
        <dbReference type="EMBL" id="GGI08554.1"/>
    </source>
</evidence>
<dbReference type="EMBL" id="BMHA01000012">
    <property type="protein sequence ID" value="GGI08554.1"/>
    <property type="molecule type" value="Genomic_DNA"/>
</dbReference>
<evidence type="ECO:0000259" key="2">
    <source>
        <dbReference type="Pfam" id="PF01266"/>
    </source>
</evidence>
<dbReference type="GO" id="GO:0005737">
    <property type="term" value="C:cytoplasm"/>
    <property type="evidence" value="ECO:0007669"/>
    <property type="project" value="TreeGrafter"/>
</dbReference>
<keyword evidence="4" id="KW-1185">Reference proteome</keyword>
<dbReference type="PANTHER" id="PTHR13847:SF287">
    <property type="entry name" value="FAD-DEPENDENT OXIDOREDUCTASE DOMAIN-CONTAINING PROTEIN 1"/>
    <property type="match status" value="1"/>
</dbReference>
<dbReference type="GO" id="GO:0016491">
    <property type="term" value="F:oxidoreductase activity"/>
    <property type="evidence" value="ECO:0007669"/>
    <property type="project" value="UniProtKB-KW"/>
</dbReference>
<proteinExistence type="predicted"/>
<protein>
    <submittedName>
        <fullName evidence="3">FAD-dependent oxidoreductase</fullName>
    </submittedName>
</protein>
<dbReference type="Proteomes" id="UP000650511">
    <property type="component" value="Unassembled WGS sequence"/>
</dbReference>
<dbReference type="InterPro" id="IPR006076">
    <property type="entry name" value="FAD-dep_OxRdtase"/>
</dbReference>
<name>A0A8J3ACK4_9ACTN</name>
<evidence type="ECO:0000256" key="1">
    <source>
        <dbReference type="ARBA" id="ARBA00023002"/>
    </source>
</evidence>
<comment type="caution">
    <text evidence="3">The sequence shown here is derived from an EMBL/GenBank/DDBJ whole genome shotgun (WGS) entry which is preliminary data.</text>
</comment>
<dbReference type="RefSeq" id="WP_165404081.1">
    <property type="nucleotide sequence ID" value="NZ_BMHA01000012.1"/>
</dbReference>
<reference evidence="3" key="2">
    <citation type="submission" date="2020-09" db="EMBL/GenBank/DDBJ databases">
        <authorList>
            <person name="Sun Q."/>
            <person name="Zhou Y."/>
        </authorList>
    </citation>
    <scope>NUCLEOTIDE SEQUENCE</scope>
    <source>
        <strain evidence="3">CGMCC 1.14988</strain>
    </source>
</reference>
<gene>
    <name evidence="3" type="ORF">GCM10011354_29660</name>
</gene>
<dbReference type="Gene3D" id="3.50.50.60">
    <property type="entry name" value="FAD/NAD(P)-binding domain"/>
    <property type="match status" value="1"/>
</dbReference>
<organism evidence="3 4">
    <name type="scientific">Egicoccus halophilus</name>
    <dbReference type="NCBI Taxonomy" id="1670830"/>
    <lineage>
        <taxon>Bacteria</taxon>
        <taxon>Bacillati</taxon>
        <taxon>Actinomycetota</taxon>
        <taxon>Nitriliruptoria</taxon>
        <taxon>Egicoccales</taxon>
        <taxon>Egicoccaceae</taxon>
        <taxon>Egicoccus</taxon>
    </lineage>
</organism>
<dbReference type="InterPro" id="IPR036188">
    <property type="entry name" value="FAD/NAD-bd_sf"/>
</dbReference>
<dbReference type="SUPFAM" id="SSF51971">
    <property type="entry name" value="Nucleotide-binding domain"/>
    <property type="match status" value="1"/>
</dbReference>
<dbReference type="Pfam" id="PF01266">
    <property type="entry name" value="DAO"/>
    <property type="match status" value="1"/>
</dbReference>
<dbReference type="AlphaFoldDB" id="A0A8J3ACK4"/>
<reference evidence="3" key="1">
    <citation type="journal article" date="2014" name="Int. J. Syst. Evol. Microbiol.">
        <title>Complete genome sequence of Corynebacterium casei LMG S-19264T (=DSM 44701T), isolated from a smear-ripened cheese.</title>
        <authorList>
            <consortium name="US DOE Joint Genome Institute (JGI-PGF)"/>
            <person name="Walter F."/>
            <person name="Albersmeier A."/>
            <person name="Kalinowski J."/>
            <person name="Ruckert C."/>
        </authorList>
    </citation>
    <scope>NUCLEOTIDE SEQUENCE</scope>
    <source>
        <strain evidence="3">CGMCC 1.14988</strain>
    </source>
</reference>
<accession>A0A8J3ACK4</accession>
<feature type="domain" description="FAD dependent oxidoreductase" evidence="2">
    <location>
        <begin position="38"/>
        <end position="390"/>
    </location>
</feature>
<sequence length="402" mass="41952">MADDPYRAPGPAPAWGRVGIAARPLPPLEPLTTSTRADVCVVGLGASGLTAALHLAERGAEVVAIDAYGIAAGAAGRNGGFLLAGLARFHHDAVAAYGRARAVGLYRWTLDELDRTLADLPDDVARRVGSLRIAADDAEFADVDRMLAQLQADGLPAEPYVGPEGTGALVPSDAVMDPHARCAVLAERALAAGARLHAPTRVTDVATDGVRVTANGVRDDADVGRGDTDGRGDARRLRIAADRVVVAVDGGLEVLLPELAGRVETVRLQMLATAPEQGVTLPRPVYRRWGSDYVQQLSSGEVLLGGFRDRGRAEQGAPPVPSDDVQACLDAELRRLGVRAPVTHRWAARAAFTTDRLPVCDEVRPGVFAVGGYSGHGNLIGTACARLAADAALDGGRPELPV</sequence>
<dbReference type="Gene3D" id="3.30.9.10">
    <property type="entry name" value="D-Amino Acid Oxidase, subunit A, domain 2"/>
    <property type="match status" value="1"/>
</dbReference>